<keyword evidence="2" id="KW-1185">Reference proteome</keyword>
<evidence type="ECO:0000313" key="2">
    <source>
        <dbReference type="Proteomes" id="UP000591131"/>
    </source>
</evidence>
<name>A0A7J6KU62_PERCH</name>
<dbReference type="Pfam" id="PF20525">
    <property type="entry name" value="DUF6740"/>
    <property type="match status" value="1"/>
</dbReference>
<dbReference type="AlphaFoldDB" id="A0A7J6KU62"/>
<proteinExistence type="predicted"/>
<gene>
    <name evidence="1" type="ORF">FOL47_001453</name>
</gene>
<accession>A0A7J6KU62</accession>
<evidence type="ECO:0000313" key="1">
    <source>
        <dbReference type="EMBL" id="KAF4650091.1"/>
    </source>
</evidence>
<protein>
    <submittedName>
        <fullName evidence="1">Uncharacterized protein</fullName>
    </submittedName>
</protein>
<sequence length="249" mass="27440">MSRGIEYFTIEKNSAADIYFHALSGRQLAQVVNFEFPKGCRASNTTKYCLSAVVDIGLEGSVSVKAGITFTEPSRPDFSAYLRLSVTLKKDANATVLDLFFEAGGCATVFQYGEGVSVSVNVCLNGNAGGTDLLQPDKRTFRGEASITVVFRVQLTKRVRFNWTIEGYVNCTAKPNNEISAYGRITTGIDLKVSSAHVGLDILGNTVDNIANKWEFVSNVLFKAHIGVWKFKKTWDKAWILWRAGPVLF</sequence>
<organism evidence="1 2">
    <name type="scientific">Perkinsus chesapeaki</name>
    <name type="common">Clam parasite</name>
    <name type="synonym">Perkinsus andrewsi</name>
    <dbReference type="NCBI Taxonomy" id="330153"/>
    <lineage>
        <taxon>Eukaryota</taxon>
        <taxon>Sar</taxon>
        <taxon>Alveolata</taxon>
        <taxon>Perkinsozoa</taxon>
        <taxon>Perkinsea</taxon>
        <taxon>Perkinsida</taxon>
        <taxon>Perkinsidae</taxon>
        <taxon>Perkinsus</taxon>
    </lineage>
</organism>
<reference evidence="1 2" key="1">
    <citation type="submission" date="2020-04" db="EMBL/GenBank/DDBJ databases">
        <title>Perkinsus chesapeaki whole genome sequence.</title>
        <authorList>
            <person name="Bogema D.R."/>
        </authorList>
    </citation>
    <scope>NUCLEOTIDE SEQUENCE [LARGE SCALE GENOMIC DNA]</scope>
    <source>
        <strain evidence="1">ATCC PRA-425</strain>
    </source>
</reference>
<dbReference type="InterPro" id="IPR046628">
    <property type="entry name" value="DUF6740"/>
</dbReference>
<dbReference type="EMBL" id="JAAPAO010001346">
    <property type="protein sequence ID" value="KAF4650091.1"/>
    <property type="molecule type" value="Genomic_DNA"/>
</dbReference>
<dbReference type="Proteomes" id="UP000591131">
    <property type="component" value="Unassembled WGS sequence"/>
</dbReference>
<comment type="caution">
    <text evidence="1">The sequence shown here is derived from an EMBL/GenBank/DDBJ whole genome shotgun (WGS) entry which is preliminary data.</text>
</comment>